<dbReference type="InterPro" id="IPR036047">
    <property type="entry name" value="F-box-like_dom_sf"/>
</dbReference>
<evidence type="ECO:0000259" key="2">
    <source>
        <dbReference type="Pfam" id="PF24750"/>
    </source>
</evidence>
<evidence type="ECO:0000313" key="3">
    <source>
        <dbReference type="EMBL" id="KAL3372264.1"/>
    </source>
</evidence>
<feature type="non-terminal residue" evidence="3">
    <location>
        <position position="1"/>
    </location>
</feature>
<dbReference type="SUPFAM" id="SSF81383">
    <property type="entry name" value="F-box domain"/>
    <property type="match status" value="1"/>
</dbReference>
<proteinExistence type="predicted"/>
<protein>
    <recommendedName>
        <fullName evidence="5">F-box domain-containing protein</fullName>
    </recommendedName>
</protein>
<dbReference type="InterPro" id="IPR055290">
    <property type="entry name" value="At3g26010-like"/>
</dbReference>
<feature type="domain" description="F-box" evidence="1">
    <location>
        <begin position="38"/>
        <end position="76"/>
    </location>
</feature>
<name>A0ABD2UV09_9SOLN</name>
<dbReference type="EMBL" id="JBJKTR010000004">
    <property type="protein sequence ID" value="KAL3372264.1"/>
    <property type="molecule type" value="Genomic_DNA"/>
</dbReference>
<feature type="domain" description="F-box protein At3g26010-like beta-propeller" evidence="2">
    <location>
        <begin position="136"/>
        <end position="294"/>
    </location>
</feature>
<accession>A0ABD2UV09</accession>
<evidence type="ECO:0008006" key="5">
    <source>
        <dbReference type="Google" id="ProtNLM"/>
    </source>
</evidence>
<organism evidence="3 4">
    <name type="scientific">Solanum stoloniferum</name>
    <dbReference type="NCBI Taxonomy" id="62892"/>
    <lineage>
        <taxon>Eukaryota</taxon>
        <taxon>Viridiplantae</taxon>
        <taxon>Streptophyta</taxon>
        <taxon>Embryophyta</taxon>
        <taxon>Tracheophyta</taxon>
        <taxon>Spermatophyta</taxon>
        <taxon>Magnoliopsida</taxon>
        <taxon>eudicotyledons</taxon>
        <taxon>Gunneridae</taxon>
        <taxon>Pentapetalae</taxon>
        <taxon>asterids</taxon>
        <taxon>lamiids</taxon>
        <taxon>Solanales</taxon>
        <taxon>Solanaceae</taxon>
        <taxon>Solanoideae</taxon>
        <taxon>Solaneae</taxon>
        <taxon>Solanum</taxon>
    </lineage>
</organism>
<keyword evidence="4" id="KW-1185">Reference proteome</keyword>
<dbReference type="PANTHER" id="PTHR35546:SF101">
    <property type="entry name" value="F-BOX DOMAIN-CONTAINING PROTEIN"/>
    <property type="match status" value="1"/>
</dbReference>
<dbReference type="AlphaFoldDB" id="A0ABD2UV09"/>
<sequence length="424" mass="48701">FEIGFVLFIINRDATGYFEMCEIDHMTTSMEQSSSEPILELCEDNLIEILHRLPSKSLSRFESVCKHWGKCIDDPSIAYSCRSQRWSPQPYMMGFFCQGRDNVDEQNRFFFSSKKSSQVIDGSLDESVNFLGRGVHIMASSNGFLLVTADLYNQSVYYVYNPATRQHFSVPVTQTSCMKVAAIGFDCKVDDPEKDVISFTIVRCEAWTATIESFSSETNMWTSIDLRQAAPISSPLCRWTRSGSVGVIDGVFVWKLDPDSHIILYDSVYRRFWDLKLTDEMDDWSGSAVGVSDGVLYYALCNRGEITLWYLESNIRSTNDAVWVTKYVVNISNALLNCPEAIGSKAIESIRIKMFNIDIHSVNPHIFYLLAGDKVISYDSEKNTVEFLYEIGVSVWTANQYYLFFSYEWHQWPRLLRTHQLEEE</sequence>
<evidence type="ECO:0000259" key="1">
    <source>
        <dbReference type="Pfam" id="PF00646"/>
    </source>
</evidence>
<dbReference type="InterPro" id="IPR001810">
    <property type="entry name" value="F-box_dom"/>
</dbReference>
<dbReference type="InterPro" id="IPR056592">
    <property type="entry name" value="Beta-prop_At3g26010-like"/>
</dbReference>
<dbReference type="PANTHER" id="PTHR35546">
    <property type="entry name" value="F-BOX PROTEIN INTERACTION DOMAIN PROTEIN-RELATED"/>
    <property type="match status" value="1"/>
</dbReference>
<dbReference type="Gene3D" id="1.20.1280.50">
    <property type="match status" value="1"/>
</dbReference>
<dbReference type="Pfam" id="PF24750">
    <property type="entry name" value="b-prop_At3g26010-like"/>
    <property type="match status" value="1"/>
</dbReference>
<dbReference type="Proteomes" id="UP001627284">
    <property type="component" value="Unassembled WGS sequence"/>
</dbReference>
<gene>
    <name evidence="3" type="ORF">AABB24_008687</name>
</gene>
<comment type="caution">
    <text evidence="3">The sequence shown here is derived from an EMBL/GenBank/DDBJ whole genome shotgun (WGS) entry which is preliminary data.</text>
</comment>
<evidence type="ECO:0000313" key="4">
    <source>
        <dbReference type="Proteomes" id="UP001627284"/>
    </source>
</evidence>
<reference evidence="3 4" key="1">
    <citation type="submission" date="2024-05" db="EMBL/GenBank/DDBJ databases">
        <title>De novo assembly of an allotetraploid wild potato.</title>
        <authorList>
            <person name="Hosaka A.J."/>
        </authorList>
    </citation>
    <scope>NUCLEOTIDE SEQUENCE [LARGE SCALE GENOMIC DNA]</scope>
    <source>
        <tissue evidence="3">Young leaves</tissue>
    </source>
</reference>
<dbReference type="Pfam" id="PF00646">
    <property type="entry name" value="F-box"/>
    <property type="match status" value="1"/>
</dbReference>